<evidence type="ECO:0000256" key="12">
    <source>
        <dbReference type="SAM" id="SignalP"/>
    </source>
</evidence>
<feature type="signal peptide" evidence="12">
    <location>
        <begin position="1"/>
        <end position="16"/>
    </location>
</feature>
<sequence>MKIIFLLSLIYTFILANQTQIVLGTFTTESIANETQNDVNKIINKDTKFQNFIDMNSLKTVSKKHGKYFIVTIEPFNDIVTTHSVLNRIKKTKYKDAYILKIFSQKTLKKEKTETIIIPEPEIIDDPLLMPEPDIKSIKVASLTQKSDINAEKEKKKDIVIKEKVSKRPTKELNVLETYFNEIIAAIAILILIVVYFMIKKSQQKQKDDFEDSTPVLNKKEVKKEVVKEVSVVEAAQEPEPIVMQEIVEAINFKALSGEEEGSFGVEESITQVQEIKITPKPKRTKRDVPPHSKITKENFKEFAGQKILVAEDNIINQKVISGLLADSGIEVTIADDGQFLLEILEKDSDFNFILMDAHMPRVDGFEATRRIRKNPNYDHIIIIALSGDTAPDDVRKMSEAGMEEHLEKPLKIEAMYNILYAYNDSTQIIPDEFVEIVITKELDTDKGLNICGDDVEFYHEILNEFVSTYSESPAKLQEFINHNEMQKADRYLLDLSGITANIGANNISKIASGLKEAIVNHEDKKYIELIKEYTKSLYDLLEDIKKYKNRE</sequence>
<dbReference type="STRING" id="929558.SMGD1_0291"/>
<dbReference type="Proteomes" id="UP000006431">
    <property type="component" value="Unassembled WGS sequence"/>
</dbReference>
<organism evidence="14 15">
    <name type="scientific">Sulfurimonas gotlandica (strain DSM 19862 / JCM 16533 / GD1)</name>
    <dbReference type="NCBI Taxonomy" id="929558"/>
    <lineage>
        <taxon>Bacteria</taxon>
        <taxon>Pseudomonadati</taxon>
        <taxon>Campylobacterota</taxon>
        <taxon>Epsilonproteobacteria</taxon>
        <taxon>Campylobacterales</taxon>
        <taxon>Sulfurimonadaceae</taxon>
        <taxon>Sulfurimonas</taxon>
    </lineage>
</organism>
<evidence type="ECO:0000256" key="2">
    <source>
        <dbReference type="ARBA" id="ARBA00022475"/>
    </source>
</evidence>
<dbReference type="Pfam" id="PF00072">
    <property type="entry name" value="Response_reg"/>
    <property type="match status" value="1"/>
</dbReference>
<name>B6BNL5_SULGG</name>
<comment type="subcellular location">
    <subcellularLocation>
        <location evidence="1">Cell membrane</location>
        <topology evidence="1">Multi-pass membrane protein</topology>
    </subcellularLocation>
</comment>
<keyword evidence="3 10" id="KW-0597">Phosphoprotein</keyword>
<keyword evidence="8" id="KW-0902">Two-component regulatory system</keyword>
<evidence type="ECO:0000256" key="8">
    <source>
        <dbReference type="ARBA" id="ARBA00023012"/>
    </source>
</evidence>
<dbReference type="AlphaFoldDB" id="B6BNL5"/>
<keyword evidence="2" id="KW-1003">Cell membrane</keyword>
<dbReference type="HOGENOM" id="CLU_493412_0_0_7"/>
<keyword evidence="7 11" id="KW-1133">Transmembrane helix</keyword>
<protein>
    <submittedName>
        <fullName evidence="14">Protein containing signal transduction response regulator receiver region domain</fullName>
    </submittedName>
</protein>
<gene>
    <name evidence="14" type="ORF">SMGD1_0291</name>
</gene>
<accession>H1FTP2</accession>
<dbReference type="PATRIC" id="fig|929558.5.peg.290"/>
<dbReference type="PANTHER" id="PTHR45339">
    <property type="entry name" value="HYBRID SIGNAL TRANSDUCTION HISTIDINE KINASE J"/>
    <property type="match status" value="1"/>
</dbReference>
<evidence type="ECO:0000256" key="5">
    <source>
        <dbReference type="ARBA" id="ARBA00022741"/>
    </source>
</evidence>
<dbReference type="GO" id="GO:0005524">
    <property type="term" value="F:ATP binding"/>
    <property type="evidence" value="ECO:0007669"/>
    <property type="project" value="UniProtKB-KW"/>
</dbReference>
<dbReference type="GO" id="GO:0000160">
    <property type="term" value="P:phosphorelay signal transduction system"/>
    <property type="evidence" value="ECO:0007669"/>
    <property type="project" value="UniProtKB-KW"/>
</dbReference>
<evidence type="ECO:0000313" key="14">
    <source>
        <dbReference type="EMBL" id="EHP28818.1"/>
    </source>
</evidence>
<dbReference type="SMART" id="SM00448">
    <property type="entry name" value="REC"/>
    <property type="match status" value="1"/>
</dbReference>
<feature type="chain" id="PRO_5002841121" evidence="12">
    <location>
        <begin position="17"/>
        <end position="552"/>
    </location>
</feature>
<evidence type="ECO:0000256" key="1">
    <source>
        <dbReference type="ARBA" id="ARBA00004651"/>
    </source>
</evidence>
<evidence type="ECO:0000313" key="15">
    <source>
        <dbReference type="Proteomes" id="UP000006431"/>
    </source>
</evidence>
<dbReference type="SUPFAM" id="SSF52172">
    <property type="entry name" value="CheY-like"/>
    <property type="match status" value="1"/>
</dbReference>
<feature type="transmembrane region" description="Helical" evidence="11">
    <location>
        <begin position="179"/>
        <end position="199"/>
    </location>
</feature>
<dbReference type="EMBL" id="AFRZ01000001">
    <property type="protein sequence ID" value="EHP28818.1"/>
    <property type="molecule type" value="Genomic_DNA"/>
</dbReference>
<feature type="modified residue" description="4-aspartylphosphate" evidence="10">
    <location>
        <position position="357"/>
    </location>
</feature>
<keyword evidence="5" id="KW-0547">Nucleotide-binding</keyword>
<dbReference type="InterPro" id="IPR036641">
    <property type="entry name" value="HPT_dom_sf"/>
</dbReference>
<dbReference type="RefSeq" id="WP_008340006.1">
    <property type="nucleotide sequence ID" value="NZ_AFRZ01000001.1"/>
</dbReference>
<dbReference type="CDD" id="cd17546">
    <property type="entry name" value="REC_hyHK_CKI1_RcsC-like"/>
    <property type="match status" value="1"/>
</dbReference>
<feature type="domain" description="Response regulatory" evidence="13">
    <location>
        <begin position="307"/>
        <end position="424"/>
    </location>
</feature>
<dbReference type="SUPFAM" id="SSF47226">
    <property type="entry name" value="Histidine-containing phosphotransfer domain, HPT domain"/>
    <property type="match status" value="1"/>
</dbReference>
<keyword evidence="6" id="KW-0067">ATP-binding</keyword>
<accession>B6BNL5</accession>
<dbReference type="OrthoDB" id="9816343at2"/>
<dbReference type="Gene3D" id="3.40.50.2300">
    <property type="match status" value="1"/>
</dbReference>
<evidence type="ECO:0000256" key="10">
    <source>
        <dbReference type="PROSITE-ProRule" id="PRU00169"/>
    </source>
</evidence>
<evidence type="ECO:0000256" key="9">
    <source>
        <dbReference type="ARBA" id="ARBA00023136"/>
    </source>
</evidence>
<evidence type="ECO:0000259" key="13">
    <source>
        <dbReference type="PROSITE" id="PS50110"/>
    </source>
</evidence>
<evidence type="ECO:0000256" key="3">
    <source>
        <dbReference type="ARBA" id="ARBA00022553"/>
    </source>
</evidence>
<evidence type="ECO:0000256" key="7">
    <source>
        <dbReference type="ARBA" id="ARBA00022989"/>
    </source>
</evidence>
<keyword evidence="15" id="KW-1185">Reference proteome</keyword>
<proteinExistence type="predicted"/>
<dbReference type="InterPro" id="IPR011006">
    <property type="entry name" value="CheY-like_superfamily"/>
</dbReference>
<keyword evidence="4 11" id="KW-0812">Transmembrane</keyword>
<evidence type="ECO:0000256" key="4">
    <source>
        <dbReference type="ARBA" id="ARBA00022692"/>
    </source>
</evidence>
<keyword evidence="12" id="KW-0732">Signal</keyword>
<dbReference type="PANTHER" id="PTHR45339:SF1">
    <property type="entry name" value="HYBRID SIGNAL TRANSDUCTION HISTIDINE KINASE J"/>
    <property type="match status" value="1"/>
</dbReference>
<dbReference type="Gene3D" id="1.20.120.160">
    <property type="entry name" value="HPT domain"/>
    <property type="match status" value="1"/>
</dbReference>
<evidence type="ECO:0000256" key="11">
    <source>
        <dbReference type="SAM" id="Phobius"/>
    </source>
</evidence>
<dbReference type="InterPro" id="IPR001789">
    <property type="entry name" value="Sig_transdc_resp-reg_receiver"/>
</dbReference>
<evidence type="ECO:0000256" key="6">
    <source>
        <dbReference type="ARBA" id="ARBA00022840"/>
    </source>
</evidence>
<keyword evidence="9 11" id="KW-0472">Membrane</keyword>
<comment type="caution">
    <text evidence="14">The sequence shown here is derived from an EMBL/GenBank/DDBJ whole genome shotgun (WGS) entry which is preliminary data.</text>
</comment>
<dbReference type="PROSITE" id="PS50110">
    <property type="entry name" value="RESPONSE_REGULATORY"/>
    <property type="match status" value="1"/>
</dbReference>
<dbReference type="eggNOG" id="COG0784">
    <property type="taxonomic scope" value="Bacteria"/>
</dbReference>
<reference evidence="14 15" key="1">
    <citation type="journal article" date="2012" name="Proc. Natl. Acad. Sci. U.S.A.">
        <title>Genome and physiology of a model Epsilonproteobacterium responsible for sulfide detoxification in marine oxygen depletion zones.</title>
        <authorList>
            <person name="Grote J."/>
            <person name="Schott T."/>
            <person name="Bruckner C.G."/>
            <person name="Glockner F.O."/>
            <person name="Jost G."/>
            <person name="Teeling H."/>
            <person name="Labrenz M."/>
            <person name="Jurgens K."/>
        </authorList>
    </citation>
    <scope>NUCLEOTIDE SEQUENCE [LARGE SCALE GENOMIC DNA]</scope>
    <source>
        <strain evidence="14 15">GD1</strain>
    </source>
</reference>
<dbReference type="GO" id="GO:0005886">
    <property type="term" value="C:plasma membrane"/>
    <property type="evidence" value="ECO:0007669"/>
    <property type="project" value="UniProtKB-SubCell"/>
</dbReference>